<evidence type="ECO:0000313" key="14">
    <source>
        <dbReference type="Proteomes" id="UP000821866"/>
    </source>
</evidence>
<dbReference type="Pfam" id="PF25059">
    <property type="entry name" value="FN3_DSCAM-DSCAML_C"/>
    <property type="match status" value="1"/>
</dbReference>
<dbReference type="SMART" id="SM00060">
    <property type="entry name" value="FN3"/>
    <property type="match status" value="3"/>
</dbReference>
<dbReference type="CDD" id="cd00063">
    <property type="entry name" value="FN3"/>
    <property type="match status" value="3"/>
</dbReference>
<dbReference type="GO" id="GO:0016020">
    <property type="term" value="C:membrane"/>
    <property type="evidence" value="ECO:0007669"/>
    <property type="project" value="UniProtKB-SubCell"/>
</dbReference>
<dbReference type="InterPro" id="IPR056754">
    <property type="entry name" value="DSCAM/DSCAML_C"/>
</dbReference>
<keyword evidence="9" id="KW-0393">Immunoglobulin domain</keyword>
<keyword evidence="5" id="KW-0130">Cell adhesion</keyword>
<dbReference type="InterPro" id="IPR036116">
    <property type="entry name" value="FN3_sf"/>
</dbReference>
<evidence type="ECO:0000313" key="13">
    <source>
        <dbReference type="EMBL" id="KAH8024891.1"/>
    </source>
</evidence>
<keyword evidence="8" id="KW-1015">Disulfide bond</keyword>
<dbReference type="InterPro" id="IPR050964">
    <property type="entry name" value="Striated_Muscle_Regulatory"/>
</dbReference>
<dbReference type="GO" id="GO:0007156">
    <property type="term" value="P:homophilic cell adhesion via plasma membrane adhesion molecules"/>
    <property type="evidence" value="ECO:0007669"/>
    <property type="project" value="TreeGrafter"/>
</dbReference>
<feature type="transmembrane region" description="Helical" evidence="11">
    <location>
        <begin position="443"/>
        <end position="465"/>
    </location>
</feature>
<feature type="domain" description="Fibronectin type-III" evidence="12">
    <location>
        <begin position="131"/>
        <end position="221"/>
    </location>
</feature>
<dbReference type="InterPro" id="IPR036179">
    <property type="entry name" value="Ig-like_dom_sf"/>
</dbReference>
<keyword evidence="7 11" id="KW-0472">Membrane</keyword>
<name>A0A9J6DS05_RHIMP</name>
<dbReference type="VEuPathDB" id="VectorBase:LOC119169277"/>
<evidence type="ECO:0000256" key="8">
    <source>
        <dbReference type="ARBA" id="ARBA00023157"/>
    </source>
</evidence>
<dbReference type="PROSITE" id="PS50853">
    <property type="entry name" value="FN3"/>
    <property type="match status" value="3"/>
</dbReference>
<feature type="region of interest" description="Disordered" evidence="10">
    <location>
        <begin position="202"/>
        <end position="222"/>
    </location>
</feature>
<gene>
    <name evidence="13" type="ORF">HPB51_002061</name>
</gene>
<evidence type="ECO:0000256" key="9">
    <source>
        <dbReference type="ARBA" id="ARBA00023319"/>
    </source>
</evidence>
<comment type="caution">
    <text evidence="13">The sequence shown here is derived from an EMBL/GenBank/DDBJ whole genome shotgun (WGS) entry which is preliminary data.</text>
</comment>
<dbReference type="Gene3D" id="2.60.40.10">
    <property type="entry name" value="Immunoglobulins"/>
    <property type="match status" value="5"/>
</dbReference>
<dbReference type="GO" id="GO:0045202">
    <property type="term" value="C:synapse"/>
    <property type="evidence" value="ECO:0007669"/>
    <property type="project" value="TreeGrafter"/>
</dbReference>
<dbReference type="InterPro" id="IPR003961">
    <property type="entry name" value="FN3_dom"/>
</dbReference>
<accession>A0A9J6DS05</accession>
<dbReference type="PANTHER" id="PTHR13817">
    <property type="entry name" value="TITIN"/>
    <property type="match status" value="1"/>
</dbReference>
<proteinExistence type="predicted"/>
<protein>
    <recommendedName>
        <fullName evidence="12">Fibronectin type-III domain-containing protein</fullName>
    </recommendedName>
</protein>
<evidence type="ECO:0000259" key="12">
    <source>
        <dbReference type="PROSITE" id="PS50853"/>
    </source>
</evidence>
<evidence type="ECO:0000256" key="3">
    <source>
        <dbReference type="ARBA" id="ARBA00022729"/>
    </source>
</evidence>
<dbReference type="PANTHER" id="PTHR13817:SF102">
    <property type="entry name" value="DOWN SYNDROME CELL ADHESION MOLECULE-LIKE PROTEIN DSCAM2"/>
    <property type="match status" value="1"/>
</dbReference>
<keyword evidence="3" id="KW-0732">Signal</keyword>
<sequence length="655" mass="73095">MRIYIATSARLFSPRTPNIILESARQRWDGGPYRALVSTSRVHVLVNGSLSVRSLETGDAGLYLCEASNGVGAELSKVVRLTVRNVPGVPESLQVSEASSRYVRLAWTEPFNGNLPLSHNRKYLYSYCTGTWEDSVAVSGTETKVTVRGLVPAASNRVDGYYVAYRREGSPEPLRYQTLHEREGVLTGLDRDTRYEVLVQAYNSKGPGPPSRTHSARTLVADPPPAPTYRVVGTTARTISLAWERPVIAFDDPPIRTYYVSWRVEGDEHPWREQSVGGDRTNFALSGLACGTRHQLRMRSASDVGRGPEGNVVTASTEGNRPVLQQPDRLVDSNSTSAWLHPEAWWHGGCPISHFTVHYRRSTEADWTLVSSHLPFRLNDEPLVLYDLEPGSWYVLLMVAHNDAGSTTAQVNFATLTLSGDVPFQKPHLLDAKMASFYRHLTVTLPIGSSVLVLVVVLAVLWCVLRRHAEDATVVHGTPQDDKEPSETWDATEGLVRDFCASKLGITVDSVARAHRLGRFVRDKKRPIIAKFFNDREIEAILNKGPKLKNTPFSISRDYSVPVRDKRRKLAQFKRSVAKEEAEMGRSFSTFPANAKYLMRTTCTGYDACQVCAMNMMHVMTTSNPASSSVSTKFRRAKADDKLYPIFTRLPLRRT</sequence>
<dbReference type="Pfam" id="PF00041">
    <property type="entry name" value="fn3"/>
    <property type="match status" value="2"/>
</dbReference>
<dbReference type="VEuPathDB" id="VectorBase:LOC119169592"/>
<evidence type="ECO:0000256" key="1">
    <source>
        <dbReference type="ARBA" id="ARBA00004167"/>
    </source>
</evidence>
<keyword evidence="6 11" id="KW-1133">Transmembrane helix</keyword>
<evidence type="ECO:0000256" key="5">
    <source>
        <dbReference type="ARBA" id="ARBA00022889"/>
    </source>
</evidence>
<keyword evidence="4" id="KW-0677">Repeat</keyword>
<feature type="domain" description="Fibronectin type-III" evidence="12">
    <location>
        <begin position="323"/>
        <end position="420"/>
    </location>
</feature>
<dbReference type="InterPro" id="IPR013783">
    <property type="entry name" value="Ig-like_fold"/>
</dbReference>
<organism evidence="13 14">
    <name type="scientific">Rhipicephalus microplus</name>
    <name type="common">Cattle tick</name>
    <name type="synonym">Boophilus microplus</name>
    <dbReference type="NCBI Taxonomy" id="6941"/>
    <lineage>
        <taxon>Eukaryota</taxon>
        <taxon>Metazoa</taxon>
        <taxon>Ecdysozoa</taxon>
        <taxon>Arthropoda</taxon>
        <taxon>Chelicerata</taxon>
        <taxon>Arachnida</taxon>
        <taxon>Acari</taxon>
        <taxon>Parasitiformes</taxon>
        <taxon>Ixodida</taxon>
        <taxon>Ixodoidea</taxon>
        <taxon>Ixodidae</taxon>
        <taxon>Rhipicephalinae</taxon>
        <taxon>Rhipicephalus</taxon>
        <taxon>Boophilus</taxon>
    </lineage>
</organism>
<keyword evidence="14" id="KW-1185">Reference proteome</keyword>
<dbReference type="SUPFAM" id="SSF48726">
    <property type="entry name" value="Immunoglobulin"/>
    <property type="match status" value="1"/>
</dbReference>
<dbReference type="EMBL" id="JABSTU010000007">
    <property type="protein sequence ID" value="KAH8024891.1"/>
    <property type="molecule type" value="Genomic_DNA"/>
</dbReference>
<reference evidence="13" key="1">
    <citation type="journal article" date="2020" name="Cell">
        <title>Large-Scale Comparative Analyses of Tick Genomes Elucidate Their Genetic Diversity and Vector Capacities.</title>
        <authorList>
            <consortium name="Tick Genome and Microbiome Consortium (TIGMIC)"/>
            <person name="Jia N."/>
            <person name="Wang J."/>
            <person name="Shi W."/>
            <person name="Du L."/>
            <person name="Sun Y."/>
            <person name="Zhan W."/>
            <person name="Jiang J.F."/>
            <person name="Wang Q."/>
            <person name="Zhang B."/>
            <person name="Ji P."/>
            <person name="Bell-Sakyi L."/>
            <person name="Cui X.M."/>
            <person name="Yuan T.T."/>
            <person name="Jiang B.G."/>
            <person name="Yang W.F."/>
            <person name="Lam T.T."/>
            <person name="Chang Q.C."/>
            <person name="Ding S.J."/>
            <person name="Wang X.J."/>
            <person name="Zhu J.G."/>
            <person name="Ruan X.D."/>
            <person name="Zhao L."/>
            <person name="Wei J.T."/>
            <person name="Ye R.Z."/>
            <person name="Que T.C."/>
            <person name="Du C.H."/>
            <person name="Zhou Y.H."/>
            <person name="Cheng J.X."/>
            <person name="Dai P.F."/>
            <person name="Guo W.B."/>
            <person name="Han X.H."/>
            <person name="Huang E.J."/>
            <person name="Li L.F."/>
            <person name="Wei W."/>
            <person name="Gao Y.C."/>
            <person name="Liu J.Z."/>
            <person name="Shao H.Z."/>
            <person name="Wang X."/>
            <person name="Wang C.C."/>
            <person name="Yang T.C."/>
            <person name="Huo Q.B."/>
            <person name="Li W."/>
            <person name="Chen H.Y."/>
            <person name="Chen S.E."/>
            <person name="Zhou L.G."/>
            <person name="Ni X.B."/>
            <person name="Tian J.H."/>
            <person name="Sheng Y."/>
            <person name="Liu T."/>
            <person name="Pan Y.S."/>
            <person name="Xia L.Y."/>
            <person name="Li J."/>
            <person name="Zhao F."/>
            <person name="Cao W.C."/>
        </authorList>
    </citation>
    <scope>NUCLEOTIDE SEQUENCE</scope>
    <source>
        <strain evidence="13">Rmic-2018</strain>
    </source>
</reference>
<keyword evidence="2 11" id="KW-0812">Transmembrane</keyword>
<evidence type="ECO:0000256" key="4">
    <source>
        <dbReference type="ARBA" id="ARBA00022737"/>
    </source>
</evidence>
<evidence type="ECO:0000256" key="7">
    <source>
        <dbReference type="ARBA" id="ARBA00023136"/>
    </source>
</evidence>
<dbReference type="GO" id="GO:0007416">
    <property type="term" value="P:synapse assembly"/>
    <property type="evidence" value="ECO:0007669"/>
    <property type="project" value="TreeGrafter"/>
</dbReference>
<evidence type="ECO:0000256" key="2">
    <source>
        <dbReference type="ARBA" id="ARBA00022692"/>
    </source>
</evidence>
<dbReference type="AlphaFoldDB" id="A0A9J6DS05"/>
<feature type="domain" description="Fibronectin type-III" evidence="12">
    <location>
        <begin position="223"/>
        <end position="320"/>
    </location>
</feature>
<evidence type="ECO:0000256" key="11">
    <source>
        <dbReference type="SAM" id="Phobius"/>
    </source>
</evidence>
<reference evidence="13" key="2">
    <citation type="submission" date="2021-09" db="EMBL/GenBank/DDBJ databases">
        <authorList>
            <person name="Jia N."/>
            <person name="Wang J."/>
            <person name="Shi W."/>
            <person name="Du L."/>
            <person name="Sun Y."/>
            <person name="Zhan W."/>
            <person name="Jiang J."/>
            <person name="Wang Q."/>
            <person name="Zhang B."/>
            <person name="Ji P."/>
            <person name="Sakyi L.B."/>
            <person name="Cui X."/>
            <person name="Yuan T."/>
            <person name="Jiang B."/>
            <person name="Yang W."/>
            <person name="Lam T.T.-Y."/>
            <person name="Chang Q."/>
            <person name="Ding S."/>
            <person name="Wang X."/>
            <person name="Zhu J."/>
            <person name="Ruan X."/>
            <person name="Zhao L."/>
            <person name="Wei J."/>
            <person name="Que T."/>
            <person name="Du C."/>
            <person name="Cheng J."/>
            <person name="Dai P."/>
            <person name="Han X."/>
            <person name="Huang E."/>
            <person name="Gao Y."/>
            <person name="Liu J."/>
            <person name="Shao H."/>
            <person name="Ye R."/>
            <person name="Li L."/>
            <person name="Wei W."/>
            <person name="Wang X."/>
            <person name="Wang C."/>
            <person name="Huo Q."/>
            <person name="Li W."/>
            <person name="Guo W."/>
            <person name="Chen H."/>
            <person name="Chen S."/>
            <person name="Zhou L."/>
            <person name="Zhou L."/>
            <person name="Ni X."/>
            <person name="Tian J."/>
            <person name="Zhou Y."/>
            <person name="Sheng Y."/>
            <person name="Liu T."/>
            <person name="Pan Y."/>
            <person name="Xia L."/>
            <person name="Li J."/>
            <person name="Zhao F."/>
            <person name="Cao W."/>
        </authorList>
    </citation>
    <scope>NUCLEOTIDE SEQUENCE</scope>
    <source>
        <strain evidence="13">Rmic-2018</strain>
        <tissue evidence="13">Larvae</tissue>
    </source>
</reference>
<dbReference type="SUPFAM" id="SSF49265">
    <property type="entry name" value="Fibronectin type III"/>
    <property type="match status" value="3"/>
</dbReference>
<dbReference type="Proteomes" id="UP000821866">
    <property type="component" value="Unassembled WGS sequence"/>
</dbReference>
<comment type="subcellular location">
    <subcellularLocation>
        <location evidence="1">Membrane</location>
        <topology evidence="1">Single-pass membrane protein</topology>
    </subcellularLocation>
</comment>
<evidence type="ECO:0000256" key="6">
    <source>
        <dbReference type="ARBA" id="ARBA00022989"/>
    </source>
</evidence>
<evidence type="ECO:0000256" key="10">
    <source>
        <dbReference type="SAM" id="MobiDB-lite"/>
    </source>
</evidence>